<dbReference type="InterPro" id="IPR043502">
    <property type="entry name" value="DNA/RNA_pol_sf"/>
</dbReference>
<dbReference type="Proteomes" id="UP000657918">
    <property type="component" value="Chromosome 16"/>
</dbReference>
<dbReference type="Gene3D" id="3.30.465.10">
    <property type="match status" value="1"/>
</dbReference>
<dbReference type="GO" id="GO:0003676">
    <property type="term" value="F:nucleic acid binding"/>
    <property type="evidence" value="ECO:0007669"/>
    <property type="project" value="InterPro"/>
</dbReference>
<dbReference type="Pfam" id="PF07727">
    <property type="entry name" value="RVT_2"/>
    <property type="match status" value="1"/>
</dbReference>
<proteinExistence type="predicted"/>
<dbReference type="AlphaFoldDB" id="A0A835MKT9"/>
<dbReference type="InterPro" id="IPR036318">
    <property type="entry name" value="FAD-bd_PCMH-like_sf"/>
</dbReference>
<feature type="compositionally biased region" description="Low complexity" evidence="1">
    <location>
        <begin position="216"/>
        <end position="240"/>
    </location>
</feature>
<dbReference type="EMBL" id="JADGMS010000016">
    <property type="protein sequence ID" value="KAF9664626.1"/>
    <property type="molecule type" value="Genomic_DNA"/>
</dbReference>
<dbReference type="InterPro" id="IPR001584">
    <property type="entry name" value="Integrase_cat-core"/>
</dbReference>
<organism evidence="3 4">
    <name type="scientific">Salix dunnii</name>
    <dbReference type="NCBI Taxonomy" id="1413687"/>
    <lineage>
        <taxon>Eukaryota</taxon>
        <taxon>Viridiplantae</taxon>
        <taxon>Streptophyta</taxon>
        <taxon>Embryophyta</taxon>
        <taxon>Tracheophyta</taxon>
        <taxon>Spermatophyta</taxon>
        <taxon>Magnoliopsida</taxon>
        <taxon>eudicotyledons</taxon>
        <taxon>Gunneridae</taxon>
        <taxon>Pentapetalae</taxon>
        <taxon>rosids</taxon>
        <taxon>fabids</taxon>
        <taxon>Malpighiales</taxon>
        <taxon>Salicaceae</taxon>
        <taxon>Saliceae</taxon>
        <taxon>Salix</taxon>
    </lineage>
</organism>
<dbReference type="GO" id="GO:0050660">
    <property type="term" value="F:flavin adenine dinucleotide binding"/>
    <property type="evidence" value="ECO:0007669"/>
    <property type="project" value="InterPro"/>
</dbReference>
<feature type="region of interest" description="Disordered" evidence="1">
    <location>
        <begin position="197"/>
        <end position="257"/>
    </location>
</feature>
<dbReference type="PANTHER" id="PTHR43762:SF1">
    <property type="entry name" value="D-ARABINONO-1,4-LACTONE OXIDASE"/>
    <property type="match status" value="1"/>
</dbReference>
<name>A0A835MKT9_9ROSI</name>
<dbReference type="Gene3D" id="3.30.420.10">
    <property type="entry name" value="Ribonuclease H-like superfamily/Ribonuclease H"/>
    <property type="match status" value="1"/>
</dbReference>
<dbReference type="InterPro" id="IPR012337">
    <property type="entry name" value="RNaseH-like_sf"/>
</dbReference>
<dbReference type="InterPro" id="IPR016169">
    <property type="entry name" value="FAD-bd_PCMH_sub2"/>
</dbReference>
<evidence type="ECO:0000313" key="3">
    <source>
        <dbReference type="EMBL" id="KAF9664626.1"/>
    </source>
</evidence>
<reference evidence="3 4" key="1">
    <citation type="submission" date="2020-10" db="EMBL/GenBank/DDBJ databases">
        <title>Plant Genome Project.</title>
        <authorList>
            <person name="Zhang R.-G."/>
        </authorList>
    </citation>
    <scope>NUCLEOTIDE SEQUENCE [LARGE SCALE GENOMIC DNA]</scope>
    <source>
        <strain evidence="3">FAFU-HL-1</strain>
        <tissue evidence="3">Leaf</tissue>
    </source>
</reference>
<feature type="domain" description="Integrase catalytic" evidence="2">
    <location>
        <begin position="1"/>
        <end position="94"/>
    </location>
</feature>
<evidence type="ECO:0000313" key="4">
    <source>
        <dbReference type="Proteomes" id="UP000657918"/>
    </source>
</evidence>
<protein>
    <recommendedName>
        <fullName evidence="2">Integrase catalytic domain-containing protein</fullName>
    </recommendedName>
</protein>
<keyword evidence="4" id="KW-1185">Reference proteome</keyword>
<dbReference type="InterPro" id="IPR036397">
    <property type="entry name" value="RNaseH_sf"/>
</dbReference>
<dbReference type="PROSITE" id="PS50994">
    <property type="entry name" value="INTEGRASE"/>
    <property type="match status" value="1"/>
</dbReference>
<gene>
    <name evidence="3" type="ORF">SADUNF_Sadunf16G0037900</name>
</gene>
<dbReference type="InterPro" id="IPR057670">
    <property type="entry name" value="SH3_retrovirus"/>
</dbReference>
<comment type="caution">
    <text evidence="3">The sequence shown here is derived from an EMBL/GenBank/DDBJ whole genome shotgun (WGS) entry which is preliminary data.</text>
</comment>
<evidence type="ECO:0000259" key="2">
    <source>
        <dbReference type="PROSITE" id="PS50994"/>
    </source>
</evidence>
<feature type="compositionally biased region" description="Polar residues" evidence="1">
    <location>
        <begin position="197"/>
        <end position="215"/>
    </location>
</feature>
<dbReference type="SUPFAM" id="SSF56176">
    <property type="entry name" value="FAD-binding/transporter-associated domain-like"/>
    <property type="match status" value="1"/>
</dbReference>
<dbReference type="InterPro" id="IPR010031">
    <property type="entry name" value="FAD_lactone_oxidase-like"/>
</dbReference>
<dbReference type="SUPFAM" id="SSF53098">
    <property type="entry name" value="Ribonuclease H-like"/>
    <property type="match status" value="1"/>
</dbReference>
<sequence length="675" mass="76031">MYSDNGGEYIALATFLSTTGISHLTTPPHTPEHNGYSERRHLHIVETGLTLLTHASLPLTYWPFAFATAVYLINRMPTPTLNLNSPFQKIFHTTPNYSKLKIFGCLCYPWLRPYTSHKLESRSKPCIFVGYSLTQSAYLCLDPTSSRIYVSRHVKFVESQFPYSSLSTKPMCQPTSPVSTWIPPPIHVVSSTPQLVTQSPANMESSQQLTCATTISSTSPVVSPSPSPSTVQPVPSSSQPNPSPGASTSQTHGLAPTHPMITRAKNNIHRPLQKMNLHTQLNSSRAIEPTSVSKAIADPHWRKAMSAEYDALVSNGTWDLVPPANNQNVVGCKWIFRIKNNSDGSVNRFKAQLVAKGFHQRPGVDFLDTFSPVVKTTTIRVVLSLAISRNWILRQLDVNNAFLQGHLTDTVGAHGTVARLPPIDEQVISMKLVTPAKRTIEISKEKDPELFYLARVGLGGRGVVAEVTLQCVERQELVEHTKLLSENKHVKCPHIPYTNAVVVVTCNPVLKWKGPPNFKPKYATNEALQHVSDLYKESLEKYRHMLSFTELRDKLLALDPLNKDHAVRFNRAEAEFWVKSKGYRYVWGKLCCVHRIFNWEVQVCLPCSRLVGIIMYLPTTDARQRKEIIEEFFHYRHLTQVELWDKYCAYEHWAKIEVPKDKNVLTAKPFSCGCI</sequence>
<dbReference type="Pfam" id="PF25597">
    <property type="entry name" value="SH3_retrovirus"/>
    <property type="match status" value="1"/>
</dbReference>
<dbReference type="SUPFAM" id="SSF56672">
    <property type="entry name" value="DNA/RNA polymerases"/>
    <property type="match status" value="1"/>
</dbReference>
<evidence type="ECO:0000256" key="1">
    <source>
        <dbReference type="SAM" id="MobiDB-lite"/>
    </source>
</evidence>
<accession>A0A835MKT9</accession>
<dbReference type="GO" id="GO:0016899">
    <property type="term" value="F:oxidoreductase activity, acting on the CH-OH group of donors, oxygen as acceptor"/>
    <property type="evidence" value="ECO:0007669"/>
    <property type="project" value="InterPro"/>
</dbReference>
<dbReference type="OrthoDB" id="1938465at2759"/>
<dbReference type="InterPro" id="IPR013103">
    <property type="entry name" value="RVT_2"/>
</dbReference>
<dbReference type="PANTHER" id="PTHR43762">
    <property type="entry name" value="L-GULONOLACTONE OXIDASE"/>
    <property type="match status" value="1"/>
</dbReference>
<dbReference type="GO" id="GO:0015074">
    <property type="term" value="P:DNA integration"/>
    <property type="evidence" value="ECO:0007669"/>
    <property type="project" value="InterPro"/>
</dbReference>